<dbReference type="InterPro" id="IPR036271">
    <property type="entry name" value="Tet_transcr_reg_TetR-rel_C_sf"/>
</dbReference>
<reference evidence="5" key="1">
    <citation type="journal article" date="2019" name="Int. J. Syst. Evol. Microbiol.">
        <title>The Global Catalogue of Microorganisms (GCM) 10K type strain sequencing project: providing services to taxonomists for standard genome sequencing and annotation.</title>
        <authorList>
            <consortium name="The Broad Institute Genomics Platform"/>
            <consortium name="The Broad Institute Genome Sequencing Center for Infectious Disease"/>
            <person name="Wu L."/>
            <person name="Ma J."/>
        </authorList>
    </citation>
    <scope>NUCLEOTIDE SEQUENCE [LARGE SCALE GENOMIC DNA]</scope>
    <source>
        <strain evidence="5">JCM 16227</strain>
    </source>
</reference>
<dbReference type="Gene3D" id="1.10.10.60">
    <property type="entry name" value="Homeodomain-like"/>
    <property type="match status" value="1"/>
</dbReference>
<dbReference type="InterPro" id="IPR001647">
    <property type="entry name" value="HTH_TetR"/>
</dbReference>
<name>A0ABP5U0C1_9ACTN</name>
<keyword evidence="1 2" id="KW-0238">DNA-binding</keyword>
<dbReference type="Proteomes" id="UP001501170">
    <property type="component" value="Unassembled WGS sequence"/>
</dbReference>
<evidence type="ECO:0000256" key="1">
    <source>
        <dbReference type="ARBA" id="ARBA00023125"/>
    </source>
</evidence>
<evidence type="ECO:0000259" key="3">
    <source>
        <dbReference type="PROSITE" id="PS50977"/>
    </source>
</evidence>
<accession>A0ABP5U0C1</accession>
<keyword evidence="5" id="KW-1185">Reference proteome</keyword>
<dbReference type="RefSeq" id="WP_346074659.1">
    <property type="nucleotide sequence ID" value="NZ_BAAARB010000001.1"/>
</dbReference>
<proteinExistence type="predicted"/>
<gene>
    <name evidence="4" type="ORF">GCM10009855_00290</name>
</gene>
<dbReference type="PROSITE" id="PS50977">
    <property type="entry name" value="HTH_TETR_2"/>
    <property type="match status" value="1"/>
</dbReference>
<dbReference type="Gene3D" id="1.10.357.10">
    <property type="entry name" value="Tetracycline Repressor, domain 2"/>
    <property type="match status" value="1"/>
</dbReference>
<sequence>MNARTRGRPPGDDGAGRTRGAILDAARELFAAKGFDRTSMREVARAAGVDAALIHHYFGTKSGLLVAALTPERDPADILAGVAESTDVGVALVRRAIGFWEENPEQRLRAIAMLRVAATDDEVAGRVREFFLGAAGRVLHDAARGDQRQRRISLVASQMLGLVMARYVFALPEIASATPDKLARQVGPVMDHYLTGDL</sequence>
<dbReference type="SUPFAM" id="SSF48498">
    <property type="entry name" value="Tetracyclin repressor-like, C-terminal domain"/>
    <property type="match status" value="1"/>
</dbReference>
<feature type="DNA-binding region" description="H-T-H motif" evidence="2">
    <location>
        <begin position="39"/>
        <end position="58"/>
    </location>
</feature>
<evidence type="ECO:0000313" key="4">
    <source>
        <dbReference type="EMBL" id="GAA2365025.1"/>
    </source>
</evidence>
<dbReference type="InterPro" id="IPR009057">
    <property type="entry name" value="Homeodomain-like_sf"/>
</dbReference>
<dbReference type="PANTHER" id="PTHR30055:SF235">
    <property type="entry name" value="TRANSCRIPTIONAL REGULATORY PROTEIN"/>
    <property type="match status" value="1"/>
</dbReference>
<comment type="caution">
    <text evidence="4">The sequence shown here is derived from an EMBL/GenBank/DDBJ whole genome shotgun (WGS) entry which is preliminary data.</text>
</comment>
<dbReference type="InterPro" id="IPR041678">
    <property type="entry name" value="TetR_C_16"/>
</dbReference>
<dbReference type="InterPro" id="IPR050109">
    <property type="entry name" value="HTH-type_TetR-like_transc_reg"/>
</dbReference>
<dbReference type="PANTHER" id="PTHR30055">
    <property type="entry name" value="HTH-TYPE TRANSCRIPTIONAL REGULATOR RUTR"/>
    <property type="match status" value="1"/>
</dbReference>
<evidence type="ECO:0000256" key="2">
    <source>
        <dbReference type="PROSITE-ProRule" id="PRU00335"/>
    </source>
</evidence>
<feature type="domain" description="HTH tetR-type" evidence="3">
    <location>
        <begin position="16"/>
        <end position="76"/>
    </location>
</feature>
<evidence type="ECO:0000313" key="5">
    <source>
        <dbReference type="Proteomes" id="UP001501170"/>
    </source>
</evidence>
<dbReference type="SUPFAM" id="SSF46689">
    <property type="entry name" value="Homeodomain-like"/>
    <property type="match status" value="1"/>
</dbReference>
<dbReference type="Pfam" id="PF00440">
    <property type="entry name" value="TetR_N"/>
    <property type="match status" value="1"/>
</dbReference>
<dbReference type="PRINTS" id="PR00455">
    <property type="entry name" value="HTHTETR"/>
</dbReference>
<dbReference type="EMBL" id="BAAARB010000001">
    <property type="protein sequence ID" value="GAA2365025.1"/>
    <property type="molecule type" value="Genomic_DNA"/>
</dbReference>
<dbReference type="Pfam" id="PF17920">
    <property type="entry name" value="TetR_C_16"/>
    <property type="match status" value="1"/>
</dbReference>
<protein>
    <submittedName>
        <fullName evidence="4">TetR family transcriptional regulator</fullName>
    </submittedName>
</protein>
<organism evidence="4 5">
    <name type="scientific">Gordonia cholesterolivorans</name>
    <dbReference type="NCBI Taxonomy" id="559625"/>
    <lineage>
        <taxon>Bacteria</taxon>
        <taxon>Bacillati</taxon>
        <taxon>Actinomycetota</taxon>
        <taxon>Actinomycetes</taxon>
        <taxon>Mycobacteriales</taxon>
        <taxon>Gordoniaceae</taxon>
        <taxon>Gordonia</taxon>
    </lineage>
</organism>